<dbReference type="SUPFAM" id="SSF47384">
    <property type="entry name" value="Homodimeric domain of signal transducing histidine kinase"/>
    <property type="match status" value="1"/>
</dbReference>
<keyword evidence="9" id="KW-0547">Nucleotide-binding</keyword>
<dbReference type="Gene3D" id="1.10.287.130">
    <property type="match status" value="1"/>
</dbReference>
<dbReference type="CDD" id="cd06225">
    <property type="entry name" value="HAMP"/>
    <property type="match status" value="1"/>
</dbReference>
<evidence type="ECO:0000256" key="6">
    <source>
        <dbReference type="ARBA" id="ARBA00022553"/>
    </source>
</evidence>
<evidence type="ECO:0000256" key="9">
    <source>
        <dbReference type="ARBA" id="ARBA00022741"/>
    </source>
</evidence>
<evidence type="ECO:0000259" key="17">
    <source>
        <dbReference type="PROSITE" id="PS50885"/>
    </source>
</evidence>
<keyword evidence="10 18" id="KW-0418">Kinase</keyword>
<dbReference type="SUPFAM" id="SSF55874">
    <property type="entry name" value="ATPase domain of HSP90 chaperone/DNA topoisomerase II/histidine kinase"/>
    <property type="match status" value="1"/>
</dbReference>
<dbReference type="GO" id="GO:0005524">
    <property type="term" value="F:ATP binding"/>
    <property type="evidence" value="ECO:0007669"/>
    <property type="project" value="UniProtKB-KW"/>
</dbReference>
<evidence type="ECO:0000256" key="11">
    <source>
        <dbReference type="ARBA" id="ARBA00022840"/>
    </source>
</evidence>
<dbReference type="CDD" id="cd00075">
    <property type="entry name" value="HATPase"/>
    <property type="match status" value="1"/>
</dbReference>
<evidence type="ECO:0000256" key="2">
    <source>
        <dbReference type="ARBA" id="ARBA00004651"/>
    </source>
</evidence>
<proteinExistence type="predicted"/>
<evidence type="ECO:0000256" key="12">
    <source>
        <dbReference type="ARBA" id="ARBA00022989"/>
    </source>
</evidence>
<dbReference type="Pfam" id="PF18719">
    <property type="entry name" value="ArlS_N"/>
    <property type="match status" value="1"/>
</dbReference>
<evidence type="ECO:0000256" key="1">
    <source>
        <dbReference type="ARBA" id="ARBA00000085"/>
    </source>
</evidence>
<dbReference type="Pfam" id="PF00672">
    <property type="entry name" value="HAMP"/>
    <property type="match status" value="1"/>
</dbReference>
<dbReference type="GO" id="GO:0000155">
    <property type="term" value="F:phosphorelay sensor kinase activity"/>
    <property type="evidence" value="ECO:0007669"/>
    <property type="project" value="InterPro"/>
</dbReference>
<dbReference type="SMART" id="SM00388">
    <property type="entry name" value="HisKA"/>
    <property type="match status" value="1"/>
</dbReference>
<evidence type="ECO:0000256" key="3">
    <source>
        <dbReference type="ARBA" id="ARBA00012438"/>
    </source>
</evidence>
<keyword evidence="7 18" id="KW-0808">Transferase</keyword>
<evidence type="ECO:0000256" key="15">
    <source>
        <dbReference type="SAM" id="Phobius"/>
    </source>
</evidence>
<dbReference type="Gene3D" id="3.30.565.10">
    <property type="entry name" value="Histidine kinase-like ATPase, C-terminal domain"/>
    <property type="match status" value="1"/>
</dbReference>
<keyword evidence="14 15" id="KW-0472">Membrane</keyword>
<dbReference type="PROSITE" id="PS50885">
    <property type="entry name" value="HAMP"/>
    <property type="match status" value="1"/>
</dbReference>
<dbReference type="FunFam" id="3.30.565.10:FF:000006">
    <property type="entry name" value="Sensor histidine kinase WalK"/>
    <property type="match status" value="1"/>
</dbReference>
<feature type="transmembrane region" description="Helical" evidence="15">
    <location>
        <begin position="144"/>
        <end position="167"/>
    </location>
</feature>
<dbReference type="PRINTS" id="PR00344">
    <property type="entry name" value="BCTRLSENSOR"/>
</dbReference>
<keyword evidence="8 15" id="KW-0812">Transmembrane</keyword>
<evidence type="ECO:0000259" key="16">
    <source>
        <dbReference type="PROSITE" id="PS50109"/>
    </source>
</evidence>
<organism evidence="18 19">
    <name type="scientific">Priestia megaterium Q3</name>
    <dbReference type="NCBI Taxonomy" id="1452722"/>
    <lineage>
        <taxon>Bacteria</taxon>
        <taxon>Bacillati</taxon>
        <taxon>Bacillota</taxon>
        <taxon>Bacilli</taxon>
        <taxon>Bacillales</taxon>
        <taxon>Bacillaceae</taxon>
        <taxon>Priestia</taxon>
    </lineage>
</organism>
<protein>
    <recommendedName>
        <fullName evidence="4">Signal transduction histidine-protein kinase ArlS</fullName>
        <ecNumber evidence="3">2.7.13.3</ecNumber>
    </recommendedName>
</protein>
<evidence type="ECO:0000256" key="4">
    <source>
        <dbReference type="ARBA" id="ARBA00015735"/>
    </source>
</evidence>
<comment type="subcellular location">
    <subcellularLocation>
        <location evidence="2">Cell membrane</location>
        <topology evidence="2">Multi-pass membrane protein</topology>
    </subcellularLocation>
</comment>
<dbReference type="EMBL" id="CP010586">
    <property type="protein sequence ID" value="AKP78752.1"/>
    <property type="molecule type" value="Genomic_DNA"/>
</dbReference>
<dbReference type="PROSITE" id="PS50109">
    <property type="entry name" value="HIS_KIN"/>
    <property type="match status" value="1"/>
</dbReference>
<evidence type="ECO:0000256" key="10">
    <source>
        <dbReference type="ARBA" id="ARBA00022777"/>
    </source>
</evidence>
<keyword evidence="13" id="KW-0902">Two-component regulatory system</keyword>
<dbReference type="InterPro" id="IPR005467">
    <property type="entry name" value="His_kinase_dom"/>
</dbReference>
<evidence type="ECO:0000256" key="8">
    <source>
        <dbReference type="ARBA" id="ARBA00022692"/>
    </source>
</evidence>
<feature type="domain" description="HAMP" evidence="17">
    <location>
        <begin position="168"/>
        <end position="221"/>
    </location>
</feature>
<keyword evidence="12 15" id="KW-1133">Transmembrane helix</keyword>
<dbReference type="FunFam" id="1.10.287.130:FF:000001">
    <property type="entry name" value="Two-component sensor histidine kinase"/>
    <property type="match status" value="1"/>
</dbReference>
<evidence type="ECO:0000256" key="5">
    <source>
        <dbReference type="ARBA" id="ARBA00022475"/>
    </source>
</evidence>
<dbReference type="InterPro" id="IPR003594">
    <property type="entry name" value="HATPase_dom"/>
</dbReference>
<dbReference type="PANTHER" id="PTHR45528:SF12">
    <property type="entry name" value="SENSOR HISTIDINE KINASE ARSS"/>
    <property type="match status" value="1"/>
</dbReference>
<evidence type="ECO:0000256" key="13">
    <source>
        <dbReference type="ARBA" id="ARBA00023012"/>
    </source>
</evidence>
<reference evidence="18 19" key="1">
    <citation type="submission" date="2015-01" db="EMBL/GenBank/DDBJ databases">
        <title>Genome sequence of bacillus megaterium Q3.</title>
        <authorList>
            <person name="Wang Y."/>
            <person name="Luo K."/>
            <person name="Bai L."/>
            <person name="Luo F."/>
        </authorList>
    </citation>
    <scope>NUCLEOTIDE SEQUENCE [LARGE SCALE GENOMIC DNA]</scope>
    <source>
        <strain evidence="18 19">Q3</strain>
    </source>
</reference>
<dbReference type="EC" id="2.7.13.3" evidence="3"/>
<dbReference type="InterPro" id="IPR003661">
    <property type="entry name" value="HisK_dim/P_dom"/>
</dbReference>
<evidence type="ECO:0000256" key="7">
    <source>
        <dbReference type="ARBA" id="ARBA00022679"/>
    </source>
</evidence>
<name>A0A806TKE2_PRIMG</name>
<dbReference type="CDD" id="cd00082">
    <property type="entry name" value="HisKA"/>
    <property type="match status" value="1"/>
</dbReference>
<dbReference type="InterPro" id="IPR036097">
    <property type="entry name" value="HisK_dim/P_sf"/>
</dbReference>
<dbReference type="InterPro" id="IPR004358">
    <property type="entry name" value="Sig_transdc_His_kin-like_C"/>
</dbReference>
<dbReference type="GO" id="GO:0005886">
    <property type="term" value="C:plasma membrane"/>
    <property type="evidence" value="ECO:0007669"/>
    <property type="project" value="UniProtKB-SubCell"/>
</dbReference>
<dbReference type="InterPro" id="IPR041610">
    <property type="entry name" value="ArlS_N"/>
</dbReference>
<evidence type="ECO:0000313" key="19">
    <source>
        <dbReference type="Proteomes" id="UP000036410"/>
    </source>
</evidence>
<gene>
    <name evidence="18" type="primary">arlS_3</name>
    <name evidence="18" type="ORF">AS52_03791</name>
</gene>
<dbReference type="Pfam" id="PF02518">
    <property type="entry name" value="HATPase_c"/>
    <property type="match status" value="1"/>
</dbReference>
<dbReference type="SMART" id="SM00387">
    <property type="entry name" value="HATPase_c"/>
    <property type="match status" value="1"/>
</dbReference>
<dbReference type="Pfam" id="PF00512">
    <property type="entry name" value="HisKA"/>
    <property type="match status" value="1"/>
</dbReference>
<keyword evidence="5" id="KW-1003">Cell membrane</keyword>
<comment type="catalytic activity">
    <reaction evidence="1">
        <text>ATP + protein L-histidine = ADP + protein N-phospho-L-histidine.</text>
        <dbReference type="EC" id="2.7.13.3"/>
    </reaction>
</comment>
<dbReference type="PANTHER" id="PTHR45528">
    <property type="entry name" value="SENSOR HISTIDINE KINASE CPXA"/>
    <property type="match status" value="1"/>
</dbReference>
<dbReference type="Gene3D" id="6.10.340.10">
    <property type="match status" value="1"/>
</dbReference>
<dbReference type="SMART" id="SM00304">
    <property type="entry name" value="HAMP"/>
    <property type="match status" value="1"/>
</dbReference>
<keyword evidence="6" id="KW-0597">Phosphoprotein</keyword>
<dbReference type="InterPro" id="IPR036890">
    <property type="entry name" value="HATPase_C_sf"/>
</dbReference>
<accession>A0A806TKE2</accession>
<feature type="domain" description="Histidine kinase" evidence="16">
    <location>
        <begin position="229"/>
        <end position="447"/>
    </location>
</feature>
<keyword evidence="11" id="KW-0067">ATP-binding</keyword>
<dbReference type="AlphaFoldDB" id="A0A806TKE2"/>
<dbReference type="InterPro" id="IPR050398">
    <property type="entry name" value="HssS/ArlS-like"/>
</dbReference>
<evidence type="ECO:0000313" key="18">
    <source>
        <dbReference type="EMBL" id="AKP78752.1"/>
    </source>
</evidence>
<dbReference type="InterPro" id="IPR003660">
    <property type="entry name" value="HAMP_dom"/>
</dbReference>
<evidence type="ECO:0000256" key="14">
    <source>
        <dbReference type="ARBA" id="ARBA00023136"/>
    </source>
</evidence>
<dbReference type="Proteomes" id="UP000036410">
    <property type="component" value="Chromosome"/>
</dbReference>
<sequence length="450" mass="51440">MFLFFLFLSYNLFQYIVIDNGILNYEKQNGIHQLNEVLAFIQSDDEPLSLKQIESSEGYLSKINEKNQLIRVLDRKGNIITSTSNNVSPNWQQPKTVKHQEYKVIRNHDERLLVLRSPIVTDNFTGTVEIVRNMEMSDAFMDKIFLLMLAAGIGSLIFSILGGTILAKKILSNVQALTLTMKKIKTNGLEERVPVNEKNDEFAQLGSLFNELMDSLEDSFLQQKQFVEDASHELRTPLAIIQGHLTLLNRWGKNEAAVLDKSLKSSLKEVERLTNLVQELLELSRAENSLINPVDVEPINVLATVQHVVRNFEVLYNNYEFKIRHSHENLYVNISSRHLEQILIILLDNAVKYSKKEEKEVVIDCSLINEKVSLKIMDKGIGIPEEDIPYILNRFYRVDKARSRKQGGLGLGLAIAKRWIEKYHGTINIESKEGEGTNVTAVWPLFTNSL</sequence>